<dbReference type="InterPro" id="IPR013783">
    <property type="entry name" value="Ig-like_fold"/>
</dbReference>
<dbReference type="InterPro" id="IPR001604">
    <property type="entry name" value="Endo_G_ENPP1-like_dom"/>
</dbReference>
<dbReference type="PANTHER" id="PTHR13966:SF5">
    <property type="entry name" value="ENDONUCLEASE G, MITOCHONDRIAL"/>
    <property type="match status" value="1"/>
</dbReference>
<dbReference type="InterPro" id="IPR044925">
    <property type="entry name" value="His-Me_finger_sf"/>
</dbReference>
<dbReference type="RefSeq" id="WP_349093599.1">
    <property type="nucleotide sequence ID" value="NZ_JBBMFL010000001.1"/>
</dbReference>
<gene>
    <name evidence="2" type="ORF">WMO46_00945</name>
</gene>
<dbReference type="InterPro" id="IPR040255">
    <property type="entry name" value="Non-specific_endonuclease"/>
</dbReference>
<dbReference type="PANTHER" id="PTHR13966">
    <property type="entry name" value="ENDONUCLEASE RELATED"/>
    <property type="match status" value="1"/>
</dbReference>
<dbReference type="CDD" id="cd14948">
    <property type="entry name" value="BACON"/>
    <property type="match status" value="1"/>
</dbReference>
<protein>
    <submittedName>
        <fullName evidence="2">DNA/RNA non-specific endonuclease</fullName>
    </submittedName>
</protein>
<dbReference type="Gene3D" id="2.60.40.10">
    <property type="entry name" value="Immunoglobulins"/>
    <property type="match status" value="1"/>
</dbReference>
<feature type="domain" description="DNA/RNA non-specific endonuclease/pyrophosphatase/phosphodiesterase" evidence="1">
    <location>
        <begin position="223"/>
        <end position="506"/>
    </location>
</feature>
<dbReference type="SUPFAM" id="SSF54060">
    <property type="entry name" value="His-Me finger endonucleases"/>
    <property type="match status" value="1"/>
</dbReference>
<name>A0ABV1GT70_9BACT</name>
<dbReference type="Gene3D" id="3.40.570.10">
    <property type="entry name" value="Extracellular Endonuclease, subunit A"/>
    <property type="match status" value="1"/>
</dbReference>
<proteinExistence type="predicted"/>
<evidence type="ECO:0000259" key="1">
    <source>
        <dbReference type="Pfam" id="PF01223"/>
    </source>
</evidence>
<reference evidence="2 3" key="1">
    <citation type="submission" date="2024-03" db="EMBL/GenBank/DDBJ databases">
        <title>Human intestinal bacterial collection.</title>
        <authorList>
            <person name="Pauvert C."/>
            <person name="Hitch T.C.A."/>
            <person name="Clavel T."/>
        </authorList>
    </citation>
    <scope>NUCLEOTIDE SEQUENCE [LARGE SCALE GENOMIC DNA]</scope>
    <source>
        <strain evidence="2 3">CLA-KB-H122</strain>
    </source>
</reference>
<dbReference type="InterPro" id="IPR044929">
    <property type="entry name" value="DNA/RNA_non-sp_Endonuclease_sf"/>
</dbReference>
<comment type="caution">
    <text evidence="2">The sequence shown here is derived from an EMBL/GenBank/DDBJ whole genome shotgun (WGS) entry which is preliminary data.</text>
</comment>
<evidence type="ECO:0000313" key="2">
    <source>
        <dbReference type="EMBL" id="MEQ2543520.1"/>
    </source>
</evidence>
<accession>A0ABV1GT70</accession>
<keyword evidence="2" id="KW-0255">Endonuclease</keyword>
<organism evidence="2 3">
    <name type="scientific">Alistipes intestinihominis</name>
    <dbReference type="NCBI Taxonomy" id="3133172"/>
    <lineage>
        <taxon>Bacteria</taxon>
        <taxon>Pseudomonadati</taxon>
        <taxon>Bacteroidota</taxon>
        <taxon>Bacteroidia</taxon>
        <taxon>Bacteroidales</taxon>
        <taxon>Rikenellaceae</taxon>
        <taxon>Alistipes</taxon>
    </lineage>
</organism>
<keyword evidence="2" id="KW-0540">Nuclease</keyword>
<evidence type="ECO:0000313" key="3">
    <source>
        <dbReference type="Proteomes" id="UP001460202"/>
    </source>
</evidence>
<dbReference type="Pfam" id="PF01223">
    <property type="entry name" value="Endonuclease_NS"/>
    <property type="match status" value="1"/>
</dbReference>
<dbReference type="GO" id="GO:0004519">
    <property type="term" value="F:endonuclease activity"/>
    <property type="evidence" value="ECO:0007669"/>
    <property type="project" value="UniProtKB-KW"/>
</dbReference>
<dbReference type="InterPro" id="IPR024361">
    <property type="entry name" value="BACON"/>
</dbReference>
<sequence length="520" mass="56222">MGCLLFFASCGGDDSSDDSYAAVESESFTFDETDAANNAVRVMANGAWQVYWEPASAAVTVDPSAGVGNGTFRVLDMPRGTSVEVGVRTAAGKASGKTITVTRAAASAEVTLSLAPADLRFDPAGTNRITVTSNASWSASCSDPALVFSPASGTGDGTITVTAAPEGVRCTLTVTAGEGPGAKTQSVEILYTAYRFPELASNWVQPSKDAAAVSGDYAFYTHWTTTVSSRKTVRNYSYCYDTRRHNPIWVAYPLADCYGEGGYGRTTPDPWAPDPRLDAAYQSKIYQSDGAGGTDPYQYWSNNTIRTTLGLSGSWTKGHLCMSRERGGRDSEINRQTFYPTNIAPQPNKTASTFGTVWSCIEAVISGSSNRNNDITADDNSTNINRVADTLFVVAGCYYEHDNWKDFDSSNYSEATTDPKQKECIMPTHQWKIMLRTKAGNTKKRIADCTADELQAVGFWVETFTHSDLADSETGAGTKAQLRAIAVPVSFIEEKMDMKFFPDVPDEVKSRTPVPADWGF</sequence>
<keyword evidence="2" id="KW-0378">Hydrolase</keyword>
<dbReference type="Proteomes" id="UP001460202">
    <property type="component" value="Unassembled WGS sequence"/>
</dbReference>
<dbReference type="EMBL" id="JBBMFL010000001">
    <property type="protein sequence ID" value="MEQ2543520.1"/>
    <property type="molecule type" value="Genomic_DNA"/>
</dbReference>
<keyword evidence="3" id="KW-1185">Reference proteome</keyword>